<reference evidence="2" key="1">
    <citation type="journal article" date="2019" name="Int. J. Syst. Evol. Microbiol.">
        <title>The Global Catalogue of Microorganisms (GCM) 10K type strain sequencing project: providing services to taxonomists for standard genome sequencing and annotation.</title>
        <authorList>
            <consortium name="The Broad Institute Genomics Platform"/>
            <consortium name="The Broad Institute Genome Sequencing Center for Infectious Disease"/>
            <person name="Wu L."/>
            <person name="Ma J."/>
        </authorList>
    </citation>
    <scope>NUCLEOTIDE SEQUENCE [LARGE SCALE GENOMIC DNA]</scope>
    <source>
        <strain evidence="2">CCUG 43117</strain>
    </source>
</reference>
<evidence type="ECO:0000313" key="1">
    <source>
        <dbReference type="EMBL" id="MFC5505471.1"/>
    </source>
</evidence>
<sequence>MAKPMIKKVRGYDAGGHGCDAFAIRVGGKKGRLWAPAGATRGAFATYETRARAERFIAEGGLIEVETVSLTDALAASGWVEEEGHSDANRTRFREWTIANSVYLYARPKEKFFPAIGIRNAQRLGLSKIVMEDLS</sequence>
<evidence type="ECO:0000313" key="2">
    <source>
        <dbReference type="Proteomes" id="UP001596060"/>
    </source>
</evidence>
<dbReference type="EMBL" id="JBHSLU010000017">
    <property type="protein sequence ID" value="MFC5505471.1"/>
    <property type="molecule type" value="Genomic_DNA"/>
</dbReference>
<keyword evidence="2" id="KW-1185">Reference proteome</keyword>
<name>A0ABW0NY90_9HYPH</name>
<accession>A0ABW0NY90</accession>
<gene>
    <name evidence="1" type="ORF">ACFPN9_09400</name>
</gene>
<comment type="caution">
    <text evidence="1">The sequence shown here is derived from an EMBL/GenBank/DDBJ whole genome shotgun (WGS) entry which is preliminary data.</text>
</comment>
<organism evidence="1 2">
    <name type="scientific">Bosea massiliensis</name>
    <dbReference type="NCBI Taxonomy" id="151419"/>
    <lineage>
        <taxon>Bacteria</taxon>
        <taxon>Pseudomonadati</taxon>
        <taxon>Pseudomonadota</taxon>
        <taxon>Alphaproteobacteria</taxon>
        <taxon>Hyphomicrobiales</taxon>
        <taxon>Boseaceae</taxon>
        <taxon>Bosea</taxon>
    </lineage>
</organism>
<dbReference type="RefSeq" id="WP_377816627.1">
    <property type="nucleotide sequence ID" value="NZ_JBHSLU010000017.1"/>
</dbReference>
<proteinExistence type="predicted"/>
<protein>
    <submittedName>
        <fullName evidence="1">Uncharacterized protein</fullName>
    </submittedName>
</protein>
<dbReference type="Proteomes" id="UP001596060">
    <property type="component" value="Unassembled WGS sequence"/>
</dbReference>